<accession>A0A9X4MZC1</accession>
<feature type="domain" description="Quinate/shikimate 5-dehydrogenase/glutamyl-tRNA reductase" evidence="2">
    <location>
        <begin position="7"/>
        <end position="70"/>
    </location>
</feature>
<reference evidence="4" key="1">
    <citation type="submission" date="2022-07" db="EMBL/GenBank/DDBJ databases">
        <title>Description and genome-wide analysis of Profundicola chukchiensis gen. nov., sp. nov., marine bacteria isolated from bottom sediments of the Chukchi Sea.</title>
        <authorList>
            <person name="Romanenko L."/>
            <person name="Otstavnykh N."/>
            <person name="Kurilenko V."/>
            <person name="Eremeev V."/>
            <person name="Velansky P."/>
            <person name="Mikhailov V."/>
            <person name="Isaeva M."/>
        </authorList>
    </citation>
    <scope>NUCLEOTIDE SEQUENCE</scope>
    <source>
        <strain evidence="4">KMM 9713</strain>
    </source>
</reference>
<comment type="caution">
    <text evidence="4">The sequence shown here is derived from an EMBL/GenBank/DDBJ whole genome shotgun (WGS) entry which is preliminary data.</text>
</comment>
<feature type="domain" description="DUF2520" evidence="3">
    <location>
        <begin position="127"/>
        <end position="250"/>
    </location>
</feature>
<evidence type="ECO:0000256" key="1">
    <source>
        <dbReference type="ARBA" id="ARBA00022857"/>
    </source>
</evidence>
<evidence type="ECO:0000259" key="3">
    <source>
        <dbReference type="Pfam" id="PF10728"/>
    </source>
</evidence>
<protein>
    <submittedName>
        <fullName evidence="4">DUF2520 domain-containing protein</fullName>
    </submittedName>
</protein>
<dbReference type="AlphaFoldDB" id="A0A9X4MZC1"/>
<dbReference type="SUPFAM" id="SSF51735">
    <property type="entry name" value="NAD(P)-binding Rossmann-fold domains"/>
    <property type="match status" value="1"/>
</dbReference>
<organism evidence="4 5">
    <name type="scientific">Profundicola chukchiensis</name>
    <dbReference type="NCBI Taxonomy" id="2961959"/>
    <lineage>
        <taxon>Bacteria</taxon>
        <taxon>Pseudomonadati</taxon>
        <taxon>Bacteroidota</taxon>
        <taxon>Flavobacteriia</taxon>
        <taxon>Flavobacteriales</taxon>
        <taxon>Weeksellaceae</taxon>
        <taxon>Profundicola</taxon>
    </lineage>
</organism>
<keyword evidence="5" id="KW-1185">Reference proteome</keyword>
<dbReference type="PANTHER" id="PTHR40459">
    <property type="entry name" value="CONSERVED HYPOTHETICAL ALANINE AND LEUCINE RICH PROTEIN"/>
    <property type="match status" value="1"/>
</dbReference>
<dbReference type="Gene3D" id="3.40.50.720">
    <property type="entry name" value="NAD(P)-binding Rossmann-like Domain"/>
    <property type="match status" value="1"/>
</dbReference>
<evidence type="ECO:0000259" key="2">
    <source>
        <dbReference type="Pfam" id="PF01488"/>
    </source>
</evidence>
<keyword evidence="1" id="KW-0521">NADP</keyword>
<dbReference type="PANTHER" id="PTHR40459:SF1">
    <property type="entry name" value="CONSERVED HYPOTHETICAL ALANINE AND LEUCINE RICH PROTEIN"/>
    <property type="match status" value="1"/>
</dbReference>
<dbReference type="InterPro" id="IPR037108">
    <property type="entry name" value="TM1727-like_C_sf"/>
</dbReference>
<name>A0A9X4MZC1_9FLAO</name>
<dbReference type="Gene3D" id="1.10.1040.20">
    <property type="entry name" value="ProC-like, C-terminal domain"/>
    <property type="match status" value="1"/>
</dbReference>
<evidence type="ECO:0000313" key="5">
    <source>
        <dbReference type="Proteomes" id="UP001152599"/>
    </source>
</evidence>
<dbReference type="Pfam" id="PF01488">
    <property type="entry name" value="Shikimate_DH"/>
    <property type="match status" value="1"/>
</dbReference>
<evidence type="ECO:0000313" key="4">
    <source>
        <dbReference type="EMBL" id="MDG4946804.1"/>
    </source>
</evidence>
<dbReference type="InterPro" id="IPR018931">
    <property type="entry name" value="DUF2520"/>
</dbReference>
<dbReference type="EMBL" id="JANCMU010000007">
    <property type="protein sequence ID" value="MDG4946804.1"/>
    <property type="molecule type" value="Genomic_DNA"/>
</dbReference>
<dbReference type="RefSeq" id="WP_304417764.1">
    <property type="nucleotide sequence ID" value="NZ_JANAIE010000008.1"/>
</dbReference>
<sequence length="259" mass="29153">MKNPIRTVSIIGAGNVAFHLARAFVQNTVQVKQIYNRTLHKAERIGEANKINYTDKISELEPADLFVIAASDSAITELSLHIPFDDTMVVHTSGSIPMSALKGNYRKGVLYPLQTFTKGKFLDYDDIPFFVEAESPENAEQLKDLAKRITNQVQIIDSDQRAKLHLAAVWACNFVNHMYSMGEEITKDAGLSFDYLKPLIKETAEKLEDLSPFEAQTGPAKRNDQIVIEKHLELMENSAARDLYRIISDSITQTHNNEL</sequence>
<gene>
    <name evidence="4" type="ORF">NMK71_10285</name>
</gene>
<dbReference type="InterPro" id="IPR006151">
    <property type="entry name" value="Shikm_DH/Glu-tRNA_Rdtase"/>
</dbReference>
<dbReference type="InterPro" id="IPR036291">
    <property type="entry name" value="NAD(P)-bd_dom_sf"/>
</dbReference>
<dbReference type="InterPro" id="IPR008927">
    <property type="entry name" value="6-PGluconate_DH-like_C_sf"/>
</dbReference>
<proteinExistence type="predicted"/>
<dbReference type="Pfam" id="PF10728">
    <property type="entry name" value="DUF2520"/>
    <property type="match status" value="1"/>
</dbReference>
<dbReference type="SUPFAM" id="SSF48179">
    <property type="entry name" value="6-phosphogluconate dehydrogenase C-terminal domain-like"/>
    <property type="match status" value="1"/>
</dbReference>
<dbReference type="Proteomes" id="UP001152599">
    <property type="component" value="Unassembled WGS sequence"/>
</dbReference>